<keyword evidence="3" id="KW-1185">Reference proteome</keyword>
<keyword evidence="2" id="KW-0614">Plasmid</keyword>
<geneLocation type="plasmid" evidence="2 3">
    <name>p1</name>
</geneLocation>
<proteinExistence type="predicted"/>
<dbReference type="EMBL" id="CP076130">
    <property type="protein sequence ID" value="QWG10482.1"/>
    <property type="molecule type" value="Genomic_DNA"/>
</dbReference>
<organism evidence="2 3">
    <name type="scientific">Flammeovirga kamogawensis</name>
    <dbReference type="NCBI Taxonomy" id="373891"/>
    <lineage>
        <taxon>Bacteria</taxon>
        <taxon>Pseudomonadati</taxon>
        <taxon>Bacteroidota</taxon>
        <taxon>Cytophagia</taxon>
        <taxon>Cytophagales</taxon>
        <taxon>Flammeovirgaceae</taxon>
        <taxon>Flammeovirga</taxon>
    </lineage>
</organism>
<evidence type="ECO:0000313" key="3">
    <source>
        <dbReference type="Proteomes" id="UP000682802"/>
    </source>
</evidence>
<keyword evidence="1" id="KW-1133">Transmembrane helix</keyword>
<reference evidence="2 3" key="1">
    <citation type="submission" date="2021-05" db="EMBL/GenBank/DDBJ databases">
        <title>Comparative genomic studies on the polysaccharide-degrading batcterial strains of the Flammeovirga genus.</title>
        <authorList>
            <person name="Zewei F."/>
            <person name="Zheng Z."/>
            <person name="Yu L."/>
            <person name="Ruyue G."/>
            <person name="Yanhong M."/>
            <person name="Yuanyuan C."/>
            <person name="Jingyan G."/>
            <person name="Wenjun H."/>
        </authorList>
    </citation>
    <scope>NUCLEOTIDE SEQUENCE [LARGE SCALE GENOMIC DNA]</scope>
    <source>
        <strain evidence="2 3">YS10</strain>
        <plasmid evidence="2 3">p1</plasmid>
    </source>
</reference>
<name>A0ABX8H4X3_9BACT</name>
<accession>A0ABX8H4X3</accession>
<feature type="transmembrane region" description="Helical" evidence="1">
    <location>
        <begin position="15"/>
        <end position="33"/>
    </location>
</feature>
<dbReference type="RefSeq" id="WP_144076939.1">
    <property type="nucleotide sequence ID" value="NZ_CP076130.1"/>
</dbReference>
<evidence type="ECO:0000256" key="1">
    <source>
        <dbReference type="SAM" id="Phobius"/>
    </source>
</evidence>
<keyword evidence="1" id="KW-0472">Membrane</keyword>
<evidence type="ECO:0000313" key="2">
    <source>
        <dbReference type="EMBL" id="QWG10482.1"/>
    </source>
</evidence>
<sequence length="62" mass="7071">MSRLQQYLQGNPKRIGIYLVSSIAIAAASYFLLEGFLRGFLMGLFTVSIFFALYLFIIRDES</sequence>
<gene>
    <name evidence="2" type="ORF">KM029_26260</name>
</gene>
<protein>
    <submittedName>
        <fullName evidence="2">Uncharacterized protein</fullName>
    </submittedName>
</protein>
<feature type="transmembrane region" description="Helical" evidence="1">
    <location>
        <begin position="39"/>
        <end position="58"/>
    </location>
</feature>
<dbReference type="Proteomes" id="UP000682802">
    <property type="component" value="Plasmid p1"/>
</dbReference>
<keyword evidence="1" id="KW-0812">Transmembrane</keyword>